<evidence type="ECO:0000256" key="1">
    <source>
        <dbReference type="SAM" id="MobiDB-lite"/>
    </source>
</evidence>
<dbReference type="AlphaFoldDB" id="A0A9N8Q2C5"/>
<protein>
    <submittedName>
        <fullName evidence="2">Uncharacterized protein</fullName>
    </submittedName>
</protein>
<name>A0A9N8Q2C5_CHRIL</name>
<feature type="compositionally biased region" description="Basic and acidic residues" evidence="1">
    <location>
        <begin position="319"/>
        <end position="330"/>
    </location>
</feature>
<evidence type="ECO:0000313" key="3">
    <source>
        <dbReference type="Proteomes" id="UP001154114"/>
    </source>
</evidence>
<keyword evidence="3" id="KW-1185">Reference proteome</keyword>
<sequence length="330" mass="37328">MQLPENINTHHCPPGEHPEIAKLIKMRCTRRFSPGVCIEEVAPVWTFVFFSQNCTERLGCPNHYRTNRFRSYRMCMKRCRALVDIYLQMVEFEEKNITHNQTFEHQESGKSDDEESEAGEDTLLRVGVRNLRAPMSGKATMRSLNGEDTLLRVGVRIVNTTNYNQTFEHQESGKSDDEESEAGEDTLLRVGVRMESGKADDEESEAGEDHALSGRRRNLTFSSAKIKSVFLNLENVTEEPDDEEYVEDAQAHAVVYKDINANEDIMTPDVDYVASEIRGDYVGGEIQDYVSGGIRAEYGIGESRSDYVSGESSSDYSSDEARSDTDVGRW</sequence>
<proteinExistence type="predicted"/>
<dbReference type="SUPFAM" id="SSF57362">
    <property type="entry name" value="BPTI-like"/>
    <property type="match status" value="1"/>
</dbReference>
<gene>
    <name evidence="2" type="ORF">CINC_LOCUS8492</name>
</gene>
<feature type="region of interest" description="Disordered" evidence="1">
    <location>
        <begin position="301"/>
        <end position="330"/>
    </location>
</feature>
<reference evidence="2" key="1">
    <citation type="submission" date="2021-12" db="EMBL/GenBank/DDBJ databases">
        <authorList>
            <person name="King R."/>
        </authorList>
    </citation>
    <scope>NUCLEOTIDE SEQUENCE</scope>
</reference>
<feature type="compositionally biased region" description="Low complexity" evidence="1">
    <location>
        <begin position="306"/>
        <end position="316"/>
    </location>
</feature>
<dbReference type="EMBL" id="LR824030">
    <property type="protein sequence ID" value="CAD0206197.1"/>
    <property type="molecule type" value="Genomic_DNA"/>
</dbReference>
<dbReference type="InterPro" id="IPR036880">
    <property type="entry name" value="Kunitz_BPTI_sf"/>
</dbReference>
<feature type="region of interest" description="Disordered" evidence="1">
    <location>
        <begin position="100"/>
        <end position="126"/>
    </location>
</feature>
<dbReference type="GO" id="GO:0004867">
    <property type="term" value="F:serine-type endopeptidase inhibitor activity"/>
    <property type="evidence" value="ECO:0007669"/>
    <property type="project" value="InterPro"/>
</dbReference>
<dbReference type="OrthoDB" id="7457027at2759"/>
<dbReference type="Proteomes" id="UP001154114">
    <property type="component" value="Chromosome 27"/>
</dbReference>
<feature type="region of interest" description="Disordered" evidence="1">
    <location>
        <begin position="164"/>
        <end position="183"/>
    </location>
</feature>
<organism evidence="2 3">
    <name type="scientific">Chrysodeixis includens</name>
    <name type="common">Soybean looper</name>
    <name type="synonym">Pseudoplusia includens</name>
    <dbReference type="NCBI Taxonomy" id="689277"/>
    <lineage>
        <taxon>Eukaryota</taxon>
        <taxon>Metazoa</taxon>
        <taxon>Ecdysozoa</taxon>
        <taxon>Arthropoda</taxon>
        <taxon>Hexapoda</taxon>
        <taxon>Insecta</taxon>
        <taxon>Pterygota</taxon>
        <taxon>Neoptera</taxon>
        <taxon>Endopterygota</taxon>
        <taxon>Lepidoptera</taxon>
        <taxon>Glossata</taxon>
        <taxon>Ditrysia</taxon>
        <taxon>Noctuoidea</taxon>
        <taxon>Noctuidae</taxon>
        <taxon>Plusiinae</taxon>
        <taxon>Chrysodeixis</taxon>
    </lineage>
</organism>
<evidence type="ECO:0000313" key="2">
    <source>
        <dbReference type="EMBL" id="CAD0206197.1"/>
    </source>
</evidence>
<accession>A0A9N8Q2C5</accession>
<feature type="compositionally biased region" description="Basic and acidic residues" evidence="1">
    <location>
        <begin position="100"/>
        <end position="111"/>
    </location>
</feature>